<feature type="repeat" description="NHL" evidence="2">
    <location>
        <begin position="211"/>
        <end position="254"/>
    </location>
</feature>
<dbReference type="InterPro" id="IPR001258">
    <property type="entry name" value="NHL_repeat"/>
</dbReference>
<gene>
    <name evidence="4" type="ORF">SAMN05421829_1266</name>
</gene>
<evidence type="ECO:0000256" key="3">
    <source>
        <dbReference type="SAM" id="SignalP"/>
    </source>
</evidence>
<dbReference type="PROSITE" id="PS51257">
    <property type="entry name" value="PROKAR_LIPOPROTEIN"/>
    <property type="match status" value="1"/>
</dbReference>
<dbReference type="SUPFAM" id="SSF101898">
    <property type="entry name" value="NHL repeat"/>
    <property type="match status" value="1"/>
</dbReference>
<dbReference type="EMBL" id="FTMD01000026">
    <property type="protein sequence ID" value="SIR65118.1"/>
    <property type="molecule type" value="Genomic_DNA"/>
</dbReference>
<dbReference type="RefSeq" id="WP_076604467.1">
    <property type="nucleotide sequence ID" value="NZ_FTMD01000026.1"/>
</dbReference>
<dbReference type="Proteomes" id="UP000186819">
    <property type="component" value="Unassembled WGS sequence"/>
</dbReference>
<feature type="repeat" description="NHL" evidence="2">
    <location>
        <begin position="258"/>
        <end position="301"/>
    </location>
</feature>
<dbReference type="InterPro" id="IPR011042">
    <property type="entry name" value="6-blade_b-propeller_TolB-like"/>
</dbReference>
<dbReference type="PANTHER" id="PTHR24104:SF25">
    <property type="entry name" value="PROTEIN LIN-41"/>
    <property type="match status" value="1"/>
</dbReference>
<name>A0A1N7CNA9_9RHOO</name>
<protein>
    <recommendedName>
        <fullName evidence="6">NHL repeat-containing protein</fullName>
    </recommendedName>
</protein>
<dbReference type="OrthoDB" id="9774579at2"/>
<keyword evidence="3" id="KW-0732">Signal</keyword>
<evidence type="ECO:0000313" key="4">
    <source>
        <dbReference type="EMBL" id="SIR65118.1"/>
    </source>
</evidence>
<evidence type="ECO:0008006" key="6">
    <source>
        <dbReference type="Google" id="ProtNLM"/>
    </source>
</evidence>
<evidence type="ECO:0000313" key="5">
    <source>
        <dbReference type="Proteomes" id="UP000186819"/>
    </source>
</evidence>
<dbReference type="InterPro" id="IPR050952">
    <property type="entry name" value="TRIM-NHL_E3_ligases"/>
</dbReference>
<feature type="chain" id="PRO_5012998190" description="NHL repeat-containing protein" evidence="3">
    <location>
        <begin position="30"/>
        <end position="384"/>
    </location>
</feature>
<proteinExistence type="predicted"/>
<reference evidence="5" key="1">
    <citation type="submission" date="2017-01" db="EMBL/GenBank/DDBJ databases">
        <authorList>
            <person name="Varghese N."/>
            <person name="Submissions S."/>
        </authorList>
    </citation>
    <scope>NUCLEOTIDE SEQUENCE [LARGE SCALE GENOMIC DNA]</scope>
    <source>
        <strain evidence="5">ATCC 51758</strain>
    </source>
</reference>
<dbReference type="PROSITE" id="PS51125">
    <property type="entry name" value="NHL"/>
    <property type="match status" value="2"/>
</dbReference>
<feature type="signal peptide" evidence="3">
    <location>
        <begin position="1"/>
        <end position="29"/>
    </location>
</feature>
<organism evidence="4 5">
    <name type="scientific">Aromatoleum tolulyticum</name>
    <dbReference type="NCBI Taxonomy" id="34027"/>
    <lineage>
        <taxon>Bacteria</taxon>
        <taxon>Pseudomonadati</taxon>
        <taxon>Pseudomonadota</taxon>
        <taxon>Betaproteobacteria</taxon>
        <taxon>Rhodocyclales</taxon>
        <taxon>Rhodocyclaceae</taxon>
        <taxon>Aromatoleum</taxon>
    </lineage>
</organism>
<keyword evidence="5" id="KW-1185">Reference proteome</keyword>
<evidence type="ECO:0000256" key="1">
    <source>
        <dbReference type="ARBA" id="ARBA00022737"/>
    </source>
</evidence>
<dbReference type="Gene3D" id="2.120.10.30">
    <property type="entry name" value="TolB, C-terminal domain"/>
    <property type="match status" value="2"/>
</dbReference>
<accession>A0A1N7CNA9</accession>
<evidence type="ECO:0000256" key="2">
    <source>
        <dbReference type="PROSITE-ProRule" id="PRU00504"/>
    </source>
</evidence>
<sequence>MKTVSSSLRRLLPAAGAAALIALSLSACVSSPGRPDTPGRDAAAAPTFYPPLPNAPRIQYLTTLSGERDLAVAKGRFAEYILGEEREARQLVQPYGVALTDGKLYVADSRAPGLAVFDLRQRRFTLMQGVGGGRMKQPINVRIDSDGTKYVTDTGREQILVYDREDRFVSAFGRQGEFKPVDVAIAGERLYVSDIKHQQVHVLDKRSGRTLFTFGEAGSETGQLFHPTNLAIGPQGDVFVVETGNYRVQRFTADGKPVRSYGAVGSVPGSFARPKGIAIDRDGRLYVGDAAFENVQLFDPDGRLLMDFGQPGEGGEALSLPAGVTVAYEGIDAFRPFAAPGFDIQYVVLVASQFGPNKVDVFGFGTMAGMAYPPAAQATSAGSR</sequence>
<dbReference type="PANTHER" id="PTHR24104">
    <property type="entry name" value="E3 UBIQUITIN-PROTEIN LIGASE NHLRC1-RELATED"/>
    <property type="match status" value="1"/>
</dbReference>
<keyword evidence="1" id="KW-0677">Repeat</keyword>
<dbReference type="AlphaFoldDB" id="A0A1N7CNA9"/>
<dbReference type="STRING" id="34027.SAMN05421829_1266"/>
<dbReference type="GO" id="GO:0008270">
    <property type="term" value="F:zinc ion binding"/>
    <property type="evidence" value="ECO:0007669"/>
    <property type="project" value="UniProtKB-KW"/>
</dbReference>